<name>A0A835YCT7_9CHLO</name>
<dbReference type="EMBL" id="JAEHOE010000026">
    <property type="protein sequence ID" value="KAG2495154.1"/>
    <property type="molecule type" value="Genomic_DNA"/>
</dbReference>
<proteinExistence type="inferred from homology"/>
<comment type="similarity">
    <text evidence="1 3">Belongs to the D-isomer specific 2-hydroxyacid dehydrogenase family.</text>
</comment>
<dbReference type="SUPFAM" id="SSF52283">
    <property type="entry name" value="Formate/glycerate dehydrogenase catalytic domain-like"/>
    <property type="match status" value="1"/>
</dbReference>
<evidence type="ECO:0000256" key="3">
    <source>
        <dbReference type="RuleBase" id="RU003719"/>
    </source>
</evidence>
<dbReference type="Proteomes" id="UP000612055">
    <property type="component" value="Unassembled WGS sequence"/>
</dbReference>
<dbReference type="InterPro" id="IPR050223">
    <property type="entry name" value="D-isomer_2-hydroxyacid_DH"/>
</dbReference>
<dbReference type="PROSITE" id="PS00065">
    <property type="entry name" value="D_2_HYDROXYACID_DH_1"/>
    <property type="match status" value="1"/>
</dbReference>
<dbReference type="PANTHER" id="PTHR10996:SF257">
    <property type="entry name" value="GLYOXYLATE REDUCTASE 1"/>
    <property type="match status" value="1"/>
</dbReference>
<evidence type="ECO:0000313" key="6">
    <source>
        <dbReference type="EMBL" id="KAG2495154.1"/>
    </source>
</evidence>
<feature type="domain" description="D-isomer specific 2-hydroxyacid dehydrogenase NAD-binding" evidence="5">
    <location>
        <begin position="162"/>
        <end position="355"/>
    </location>
</feature>
<keyword evidence="2 3" id="KW-0560">Oxidoreductase</keyword>
<sequence length="419" mass="45329">MALARGILAAVSSVARQSEGKLGFAQRAFASTTSVNGIPVEVHNESGSKRVIVTKTLPGDRWLQYLINADCRVEVCKHPDIILSNATIKKLMGNKCDGVIGQLTEDWGSELFEALKQAGGKAYSNYAVGYNNVKVDEATKRGLPVGNTPGVLTETTAELAAALTFAAARRVVEADVFMRAGRYQGWLPDLFVGNLLQNKTVGIIGAGRIGAAYARMMVEGHKMNLVYYDPYPNKHLEEYIKLYGELLRHRGEPPVACKRVETVEEVLKEADVVSLHCNLDASTRHLMNASRLNMMKKNAVLVNAARGPCIDEAALVAHLKANPDFRCGLDVFEDEPAMKPGLADCPNAVIVPHIASASLWTRSGMATLAAANVAGILSGYPVWNKIDILPFVEKPMPAVPRAAPSIVNAKELKLKMVAE</sequence>
<dbReference type="Pfam" id="PF00389">
    <property type="entry name" value="2-Hacid_dh"/>
    <property type="match status" value="1"/>
</dbReference>
<dbReference type="SUPFAM" id="SSF51735">
    <property type="entry name" value="NAD(P)-binding Rossmann-fold domains"/>
    <property type="match status" value="1"/>
</dbReference>
<feature type="domain" description="D-isomer specific 2-hydroxyacid dehydrogenase catalytic" evidence="4">
    <location>
        <begin position="54"/>
        <end position="384"/>
    </location>
</feature>
<dbReference type="GO" id="GO:0051287">
    <property type="term" value="F:NAD binding"/>
    <property type="evidence" value="ECO:0007669"/>
    <property type="project" value="InterPro"/>
</dbReference>
<evidence type="ECO:0008006" key="8">
    <source>
        <dbReference type="Google" id="ProtNLM"/>
    </source>
</evidence>
<evidence type="ECO:0000259" key="4">
    <source>
        <dbReference type="Pfam" id="PF00389"/>
    </source>
</evidence>
<dbReference type="InterPro" id="IPR029752">
    <property type="entry name" value="D-isomer_DH_CS1"/>
</dbReference>
<evidence type="ECO:0000256" key="2">
    <source>
        <dbReference type="ARBA" id="ARBA00023002"/>
    </source>
</evidence>
<organism evidence="6 7">
    <name type="scientific">Edaphochlamys debaryana</name>
    <dbReference type="NCBI Taxonomy" id="47281"/>
    <lineage>
        <taxon>Eukaryota</taxon>
        <taxon>Viridiplantae</taxon>
        <taxon>Chlorophyta</taxon>
        <taxon>core chlorophytes</taxon>
        <taxon>Chlorophyceae</taxon>
        <taxon>CS clade</taxon>
        <taxon>Chlamydomonadales</taxon>
        <taxon>Chlamydomonadales incertae sedis</taxon>
        <taxon>Edaphochlamys</taxon>
    </lineage>
</organism>
<dbReference type="Pfam" id="PF02826">
    <property type="entry name" value="2-Hacid_dh_C"/>
    <property type="match status" value="1"/>
</dbReference>
<dbReference type="GO" id="GO:0005829">
    <property type="term" value="C:cytosol"/>
    <property type="evidence" value="ECO:0007669"/>
    <property type="project" value="TreeGrafter"/>
</dbReference>
<dbReference type="CDD" id="cd05301">
    <property type="entry name" value="GDH"/>
    <property type="match status" value="1"/>
</dbReference>
<evidence type="ECO:0000256" key="1">
    <source>
        <dbReference type="ARBA" id="ARBA00005854"/>
    </source>
</evidence>
<keyword evidence="7" id="KW-1185">Reference proteome</keyword>
<dbReference type="AlphaFoldDB" id="A0A835YCT7"/>
<dbReference type="InterPro" id="IPR006139">
    <property type="entry name" value="D-isomer_2_OHA_DH_cat_dom"/>
</dbReference>
<evidence type="ECO:0000259" key="5">
    <source>
        <dbReference type="Pfam" id="PF02826"/>
    </source>
</evidence>
<dbReference type="InterPro" id="IPR006140">
    <property type="entry name" value="D-isomer_DH_NAD-bd"/>
</dbReference>
<dbReference type="InterPro" id="IPR036291">
    <property type="entry name" value="NAD(P)-bd_dom_sf"/>
</dbReference>
<comment type="caution">
    <text evidence="6">The sequence shown here is derived from an EMBL/GenBank/DDBJ whole genome shotgun (WGS) entry which is preliminary data.</text>
</comment>
<dbReference type="GO" id="GO:0008465">
    <property type="term" value="F:hydroxypyruvate reductase (NADH) activity"/>
    <property type="evidence" value="ECO:0007669"/>
    <property type="project" value="TreeGrafter"/>
</dbReference>
<dbReference type="GO" id="GO:0030267">
    <property type="term" value="F:glyoxylate reductase (NADPH) activity"/>
    <property type="evidence" value="ECO:0007669"/>
    <property type="project" value="TreeGrafter"/>
</dbReference>
<dbReference type="OrthoDB" id="9991913at2759"/>
<accession>A0A835YCT7</accession>
<dbReference type="Gene3D" id="3.40.50.720">
    <property type="entry name" value="NAD(P)-binding Rossmann-like Domain"/>
    <property type="match status" value="2"/>
</dbReference>
<protein>
    <recommendedName>
        <fullName evidence="8">Glycerate dehydrogenase</fullName>
    </recommendedName>
</protein>
<gene>
    <name evidence="6" type="ORF">HYH03_006762</name>
</gene>
<dbReference type="PANTHER" id="PTHR10996">
    <property type="entry name" value="2-HYDROXYACID DEHYDROGENASE-RELATED"/>
    <property type="match status" value="1"/>
</dbReference>
<evidence type="ECO:0000313" key="7">
    <source>
        <dbReference type="Proteomes" id="UP000612055"/>
    </source>
</evidence>
<reference evidence="6" key="1">
    <citation type="journal article" date="2020" name="bioRxiv">
        <title>Comparative genomics of Chlamydomonas.</title>
        <authorList>
            <person name="Craig R.J."/>
            <person name="Hasan A.R."/>
            <person name="Ness R.W."/>
            <person name="Keightley P.D."/>
        </authorList>
    </citation>
    <scope>NUCLEOTIDE SEQUENCE</scope>
    <source>
        <strain evidence="6">CCAP 11/70</strain>
    </source>
</reference>